<accession>A0A1I0VWE4</accession>
<name>A0A1I0VWE4_9CLOT</name>
<evidence type="ECO:0000313" key="2">
    <source>
        <dbReference type="Proteomes" id="UP000198619"/>
    </source>
</evidence>
<dbReference type="EMBL" id="FOKI01000003">
    <property type="protein sequence ID" value="SFA80624.1"/>
    <property type="molecule type" value="Genomic_DNA"/>
</dbReference>
<evidence type="ECO:0000313" key="1">
    <source>
        <dbReference type="EMBL" id="SFA80624.1"/>
    </source>
</evidence>
<protein>
    <submittedName>
        <fullName evidence="1">Uncharacterized protein</fullName>
    </submittedName>
</protein>
<dbReference type="AlphaFoldDB" id="A0A1I0VWE4"/>
<sequence>MEKNKDNTVVLVDLIFNDPISLIEVGKLKTKYDVDFPY</sequence>
<proteinExistence type="predicted"/>
<dbReference type="STRING" id="84698.SAMN04488528_100378"/>
<dbReference type="Proteomes" id="UP000198619">
    <property type="component" value="Unassembled WGS sequence"/>
</dbReference>
<reference evidence="1 2" key="1">
    <citation type="submission" date="2016-10" db="EMBL/GenBank/DDBJ databases">
        <authorList>
            <person name="de Groot N.N."/>
        </authorList>
    </citation>
    <scope>NUCLEOTIDE SEQUENCE [LARGE SCALE GENOMIC DNA]</scope>
    <source>
        <strain evidence="1 2">DSM 12271</strain>
    </source>
</reference>
<organism evidence="1 2">
    <name type="scientific">Clostridium frigidicarnis</name>
    <dbReference type="NCBI Taxonomy" id="84698"/>
    <lineage>
        <taxon>Bacteria</taxon>
        <taxon>Bacillati</taxon>
        <taxon>Bacillota</taxon>
        <taxon>Clostridia</taxon>
        <taxon>Eubacteriales</taxon>
        <taxon>Clostridiaceae</taxon>
        <taxon>Clostridium</taxon>
    </lineage>
</organism>
<gene>
    <name evidence="1" type="ORF">SAMN04488528_100378</name>
</gene>
<keyword evidence="2" id="KW-1185">Reference proteome</keyword>